<comment type="subcellular location">
    <subcellularLocation>
        <location evidence="1">Cell membrane</location>
        <topology evidence="1">Multi-pass membrane protein</topology>
    </subcellularLocation>
</comment>
<evidence type="ECO:0000256" key="7">
    <source>
        <dbReference type="ARBA" id="ARBA00023136"/>
    </source>
</evidence>
<evidence type="ECO:0000313" key="10">
    <source>
        <dbReference type="EMBL" id="ADV61312.1"/>
    </source>
</evidence>
<evidence type="ECO:0000256" key="6">
    <source>
        <dbReference type="ARBA" id="ARBA00022989"/>
    </source>
</evidence>
<evidence type="ECO:0000256" key="2">
    <source>
        <dbReference type="ARBA" id="ARBA00022475"/>
    </source>
</evidence>
<keyword evidence="2" id="KW-1003">Cell membrane</keyword>
<proteinExistence type="predicted"/>
<dbReference type="eggNOG" id="COG1807">
    <property type="taxonomic scope" value="Bacteria"/>
</dbReference>
<evidence type="ECO:0000256" key="9">
    <source>
        <dbReference type="SAM" id="SignalP"/>
    </source>
</evidence>
<keyword evidence="6 8" id="KW-1133">Transmembrane helix</keyword>
<dbReference type="Proteomes" id="UP000008631">
    <property type="component" value="Chromosome"/>
</dbReference>
<reference evidence="10 11" key="2">
    <citation type="journal article" date="2011" name="Stand. Genomic Sci.">
        <title>Complete genome sequence of Isosphaera pallida type strain (IS1B).</title>
        <authorList>
            <consortium name="US DOE Joint Genome Institute (JGI-PGF)"/>
            <person name="Goker M."/>
            <person name="Cleland D."/>
            <person name="Saunders E."/>
            <person name="Lapidus A."/>
            <person name="Nolan M."/>
            <person name="Lucas S."/>
            <person name="Hammon N."/>
            <person name="Deshpande S."/>
            <person name="Cheng J.F."/>
            <person name="Tapia R."/>
            <person name="Han C."/>
            <person name="Goodwin L."/>
            <person name="Pitluck S."/>
            <person name="Liolios K."/>
            <person name="Pagani I."/>
            <person name="Ivanova N."/>
            <person name="Mavromatis K."/>
            <person name="Pati A."/>
            <person name="Chen A."/>
            <person name="Palaniappan K."/>
            <person name="Land M."/>
            <person name="Hauser L."/>
            <person name="Chang Y.J."/>
            <person name="Jeffries C.D."/>
            <person name="Detter J.C."/>
            <person name="Beck B."/>
            <person name="Woyke T."/>
            <person name="Bristow J."/>
            <person name="Eisen J.A."/>
            <person name="Markowitz V."/>
            <person name="Hugenholtz P."/>
            <person name="Kyrpides N.C."/>
            <person name="Klenk H.P."/>
        </authorList>
    </citation>
    <scope>NUCLEOTIDE SEQUENCE [LARGE SCALE GENOMIC DNA]</scope>
    <source>
        <strain evidence="11">ATCC 43644 / DSM 9630 / IS1B</strain>
    </source>
</reference>
<dbReference type="InParanoid" id="E8R1A6"/>
<dbReference type="GO" id="GO:0016763">
    <property type="term" value="F:pentosyltransferase activity"/>
    <property type="evidence" value="ECO:0007669"/>
    <property type="project" value="TreeGrafter"/>
</dbReference>
<evidence type="ECO:0000313" key="11">
    <source>
        <dbReference type="Proteomes" id="UP000008631"/>
    </source>
</evidence>
<keyword evidence="7 8" id="KW-0472">Membrane</keyword>
<dbReference type="STRING" id="575540.Isop_0721"/>
<dbReference type="PANTHER" id="PTHR33908:SF11">
    <property type="entry name" value="MEMBRANE PROTEIN"/>
    <property type="match status" value="1"/>
</dbReference>
<evidence type="ECO:0000256" key="4">
    <source>
        <dbReference type="ARBA" id="ARBA00022679"/>
    </source>
</evidence>
<keyword evidence="5 8" id="KW-0812">Transmembrane</keyword>
<name>E8R1A6_ISOPI</name>
<reference key="1">
    <citation type="submission" date="2010-11" db="EMBL/GenBank/DDBJ databases">
        <title>The complete sequence of chromosome of Isophaera pallida ATCC 43644.</title>
        <authorList>
            <consortium name="US DOE Joint Genome Institute (JGI-PGF)"/>
            <person name="Lucas S."/>
            <person name="Copeland A."/>
            <person name="Lapidus A."/>
            <person name="Bruce D."/>
            <person name="Goodwin L."/>
            <person name="Pitluck S."/>
            <person name="Kyrpides N."/>
            <person name="Mavromatis K."/>
            <person name="Pagani I."/>
            <person name="Ivanova N."/>
            <person name="Saunders E."/>
            <person name="Brettin T."/>
            <person name="Detter J.C."/>
            <person name="Han C."/>
            <person name="Tapia R."/>
            <person name="Land M."/>
            <person name="Hauser L."/>
            <person name="Markowitz V."/>
            <person name="Cheng J.-F."/>
            <person name="Hugenholtz P."/>
            <person name="Woyke T."/>
            <person name="Wu D."/>
            <person name="Eisen J.A."/>
        </authorList>
    </citation>
    <scope>NUCLEOTIDE SEQUENCE</scope>
    <source>
        <strain>ATCC 43644</strain>
    </source>
</reference>
<evidence type="ECO:0000256" key="1">
    <source>
        <dbReference type="ARBA" id="ARBA00004651"/>
    </source>
</evidence>
<dbReference type="KEGG" id="ipa:Isop_0721"/>
<organism evidence="10 11">
    <name type="scientific">Isosphaera pallida (strain ATCC 43644 / DSM 9630 / IS1B)</name>
    <dbReference type="NCBI Taxonomy" id="575540"/>
    <lineage>
        <taxon>Bacteria</taxon>
        <taxon>Pseudomonadati</taxon>
        <taxon>Planctomycetota</taxon>
        <taxon>Planctomycetia</taxon>
        <taxon>Isosphaerales</taxon>
        <taxon>Isosphaeraceae</taxon>
        <taxon>Isosphaera</taxon>
    </lineage>
</organism>
<keyword evidence="11" id="KW-1185">Reference proteome</keyword>
<feature type="transmembrane region" description="Helical" evidence="8">
    <location>
        <begin position="162"/>
        <end position="184"/>
    </location>
</feature>
<evidence type="ECO:0000256" key="5">
    <source>
        <dbReference type="ARBA" id="ARBA00022692"/>
    </source>
</evidence>
<keyword evidence="4 10" id="KW-0808">Transferase</keyword>
<keyword evidence="3" id="KW-0328">Glycosyltransferase</keyword>
<dbReference type="EMBL" id="CP002353">
    <property type="protein sequence ID" value="ADV61312.1"/>
    <property type="molecule type" value="Genomic_DNA"/>
</dbReference>
<dbReference type="GO" id="GO:0009103">
    <property type="term" value="P:lipopolysaccharide biosynthetic process"/>
    <property type="evidence" value="ECO:0007669"/>
    <property type="project" value="UniProtKB-ARBA"/>
</dbReference>
<feature type="transmembrane region" description="Helical" evidence="8">
    <location>
        <begin position="196"/>
        <end position="213"/>
    </location>
</feature>
<evidence type="ECO:0000256" key="3">
    <source>
        <dbReference type="ARBA" id="ARBA00022676"/>
    </source>
</evidence>
<feature type="transmembrane region" description="Helical" evidence="8">
    <location>
        <begin position="80"/>
        <end position="97"/>
    </location>
</feature>
<dbReference type="PANTHER" id="PTHR33908">
    <property type="entry name" value="MANNOSYLTRANSFERASE YKCB-RELATED"/>
    <property type="match status" value="1"/>
</dbReference>
<gene>
    <name evidence="10" type="ordered locus">Isop_0721</name>
</gene>
<feature type="transmembrane region" description="Helical" evidence="8">
    <location>
        <begin position="109"/>
        <end position="128"/>
    </location>
</feature>
<feature type="signal peptide" evidence="9">
    <location>
        <begin position="1"/>
        <end position="26"/>
    </location>
</feature>
<feature type="chain" id="PRO_5003229377" evidence="9">
    <location>
        <begin position="27"/>
        <end position="409"/>
    </location>
</feature>
<sequence length="409" mass="44167">MNRSRWLVALLAILTRLALAVSRWNADDPAPDPDGYRTLALALAEGRGFVWNDRPTAYRPPLYPLTLVPLVALAPDEPRWVWPLHALMGAITAVLILETARRWGLGPRASLGAGLIVALDPVLVAQAPLTMTETLAALLVALGTWLAALAERPARSLGLGMVLGLAALCRPSLLPCGLLIVVARAFPTAAPGSRKAAALILLGLVGTLSPWAIRNHLAVGGFILTTTHGGYTLALANNPVYYAEVLNGPAGAVWSGPNQAAWFREINTSLQGLSEPEADAELTARTLRFIAEHPREFVRASLARWGRFWAFAPSSQVFPRAVVLATACWSLPLLTLAALGLTRPTVRRWPGRVAIAWLVGLSLVHLVYWTDLRMRAPLTPVLALLASLAVNDLAGWRTWTPHRNPTLKR</sequence>
<dbReference type="AlphaFoldDB" id="E8R1A6"/>
<feature type="transmembrane region" description="Helical" evidence="8">
    <location>
        <begin position="317"/>
        <end position="339"/>
    </location>
</feature>
<protein>
    <submittedName>
        <fullName evidence="10">Glycosyl transferase family 39</fullName>
    </submittedName>
</protein>
<dbReference type="RefSeq" id="WP_013563601.1">
    <property type="nucleotide sequence ID" value="NC_014962.1"/>
</dbReference>
<dbReference type="HOGENOM" id="CLU_048081_1_0_0"/>
<keyword evidence="9" id="KW-0732">Signal</keyword>
<feature type="transmembrane region" description="Helical" evidence="8">
    <location>
        <begin position="351"/>
        <end position="369"/>
    </location>
</feature>
<accession>E8R1A6</accession>
<evidence type="ECO:0000256" key="8">
    <source>
        <dbReference type="SAM" id="Phobius"/>
    </source>
</evidence>
<dbReference type="InterPro" id="IPR050297">
    <property type="entry name" value="LipidA_mod_glycosyltrf_83"/>
</dbReference>
<dbReference type="GO" id="GO:0005886">
    <property type="term" value="C:plasma membrane"/>
    <property type="evidence" value="ECO:0007669"/>
    <property type="project" value="UniProtKB-SubCell"/>
</dbReference>